<dbReference type="EMBL" id="JACRSQ010000078">
    <property type="protein sequence ID" value="MBC8545276.1"/>
    <property type="molecule type" value="Genomic_DNA"/>
</dbReference>
<keyword evidence="2" id="KW-1185">Reference proteome</keyword>
<gene>
    <name evidence="1" type="ORF">H8730_17240</name>
</gene>
<organism evidence="1 2">
    <name type="scientific">Bianquea renquensis</name>
    <dbReference type="NCBI Taxonomy" id="2763661"/>
    <lineage>
        <taxon>Bacteria</taxon>
        <taxon>Bacillati</taxon>
        <taxon>Bacillota</taxon>
        <taxon>Clostridia</taxon>
        <taxon>Eubacteriales</taxon>
        <taxon>Bianqueaceae</taxon>
        <taxon>Bianquea</taxon>
    </lineage>
</organism>
<evidence type="ECO:0000313" key="2">
    <source>
        <dbReference type="Proteomes" id="UP000657006"/>
    </source>
</evidence>
<comment type="caution">
    <text evidence="1">The sequence shown here is derived from an EMBL/GenBank/DDBJ whole genome shotgun (WGS) entry which is preliminary data.</text>
</comment>
<proteinExistence type="predicted"/>
<dbReference type="RefSeq" id="WP_249290285.1">
    <property type="nucleotide sequence ID" value="NZ_JACRSQ010000078.1"/>
</dbReference>
<protein>
    <submittedName>
        <fullName evidence="1">Uncharacterized protein</fullName>
    </submittedName>
</protein>
<sequence length="605" mass="64990">RLHDDFNGQNKDIYVENFTDPEDGSPIFARVRLYEYMEIGPSAGDTSAADRTVQVIGKTDADIDDSSTWAVHTMNGDTAASHTAIHEYWSWTMGGSTVYMPTFNKNKDSLAADINGTYEGPDGDRTTAADKYADYIEYTLDSEGKTDIAYYDADDNTVDEGNGNGLGNGGTEGTNYTAAEESHSVKQTQEATVLTMEEWKAMGSPVGKYWVYDTDGWAYWAEAIEPGEATGLLLDGIEPVMEPAEKWYYAIDVVGQFASSGDWGSADAQTGFYADGLSADGLYLLNQAAGRLPKIERMSVKGGYKQYVNAGKSLTLEVDMDILNATGSTAETYVLWSAEPETAALSGDSFTPTSQMVGQTYRLTATSAYDGEKSTFVDIYVLPADAVGAVEGELDGKLYVDFGDNTYKELKEDGSLGEFVSAGKDMVIGNRDDNANVVVLETPDADYGSKFLGPNAGESYWAMGADGKLGTEDDVKVVGQPWPNNLTTTLADGITISTVNEAETVKVGKKMQLSASVTLKGTEIANQDVTWTVSGNKSTSTTIDTNGLLTVGADEPFETILTIYAESQEMAGLRTYKTITVKPLDFEDIPSVTAGSTTTVTIDGV</sequence>
<feature type="non-terminal residue" evidence="1">
    <location>
        <position position="605"/>
    </location>
</feature>
<feature type="non-terminal residue" evidence="1">
    <location>
        <position position="1"/>
    </location>
</feature>
<accession>A0A926DWC0</accession>
<reference evidence="1" key="1">
    <citation type="submission" date="2020-08" db="EMBL/GenBank/DDBJ databases">
        <title>Genome public.</title>
        <authorList>
            <person name="Liu C."/>
            <person name="Sun Q."/>
        </authorList>
    </citation>
    <scope>NUCLEOTIDE SEQUENCE</scope>
    <source>
        <strain evidence="1">NSJ-32</strain>
    </source>
</reference>
<name>A0A926DWC0_9FIRM</name>
<evidence type="ECO:0000313" key="1">
    <source>
        <dbReference type="EMBL" id="MBC8545276.1"/>
    </source>
</evidence>
<dbReference type="Proteomes" id="UP000657006">
    <property type="component" value="Unassembled WGS sequence"/>
</dbReference>
<dbReference type="AlphaFoldDB" id="A0A926DWC0"/>